<feature type="coiled-coil region" evidence="5">
    <location>
        <begin position="766"/>
        <end position="793"/>
    </location>
</feature>
<dbReference type="InterPro" id="IPR011011">
    <property type="entry name" value="Znf_FYVE_PHD"/>
</dbReference>
<feature type="region of interest" description="Disordered" evidence="6">
    <location>
        <begin position="436"/>
        <end position="455"/>
    </location>
</feature>
<dbReference type="PROSITE" id="PS50016">
    <property type="entry name" value="ZF_PHD_2"/>
    <property type="match status" value="1"/>
</dbReference>
<evidence type="ECO:0000256" key="7">
    <source>
        <dbReference type="SAM" id="SignalP"/>
    </source>
</evidence>
<comment type="caution">
    <text evidence="9">The sequence shown here is derived from an EMBL/GenBank/DDBJ whole genome shotgun (WGS) entry which is preliminary data.</text>
</comment>
<feature type="region of interest" description="Disordered" evidence="6">
    <location>
        <begin position="310"/>
        <end position="345"/>
    </location>
</feature>
<evidence type="ECO:0000313" key="9">
    <source>
        <dbReference type="EMBL" id="KAF6031031.1"/>
    </source>
</evidence>
<dbReference type="GO" id="GO:0008270">
    <property type="term" value="F:zinc ion binding"/>
    <property type="evidence" value="ECO:0007669"/>
    <property type="project" value="UniProtKB-KW"/>
</dbReference>
<feature type="compositionally biased region" description="Polar residues" evidence="6">
    <location>
        <begin position="696"/>
        <end position="709"/>
    </location>
</feature>
<dbReference type="InterPro" id="IPR059153">
    <property type="entry name" value="NSD_PHD-1st"/>
</dbReference>
<feature type="signal peptide" evidence="7">
    <location>
        <begin position="1"/>
        <end position="20"/>
    </location>
</feature>
<dbReference type="Pfam" id="PF23011">
    <property type="entry name" value="PHD-1st_NSD"/>
    <property type="match status" value="1"/>
</dbReference>
<name>A0A7J7JZC6_BUGNE</name>
<keyword evidence="10" id="KW-1185">Reference proteome</keyword>
<dbReference type="GO" id="GO:0006357">
    <property type="term" value="P:regulation of transcription by RNA polymerase II"/>
    <property type="evidence" value="ECO:0007669"/>
    <property type="project" value="TreeGrafter"/>
</dbReference>
<protein>
    <submittedName>
        <fullName evidence="9">PHF21A</fullName>
    </submittedName>
</protein>
<dbReference type="PANTHER" id="PTHR46309">
    <property type="entry name" value="PHD FINGER PROTEIN 12"/>
    <property type="match status" value="1"/>
</dbReference>
<keyword evidence="1" id="KW-0479">Metal-binding</keyword>
<evidence type="ECO:0000259" key="8">
    <source>
        <dbReference type="PROSITE" id="PS50016"/>
    </source>
</evidence>
<dbReference type="InterPro" id="IPR019787">
    <property type="entry name" value="Znf_PHD-finger"/>
</dbReference>
<dbReference type="PANTHER" id="PTHR46309:SF1">
    <property type="entry name" value="PHD FINGER PROTEIN 12"/>
    <property type="match status" value="1"/>
</dbReference>
<dbReference type="InterPro" id="IPR001965">
    <property type="entry name" value="Znf_PHD"/>
</dbReference>
<dbReference type="Gene3D" id="3.30.40.10">
    <property type="entry name" value="Zinc/RING finger domain, C3HC4 (zinc finger)"/>
    <property type="match status" value="1"/>
</dbReference>
<accession>A0A7J7JZC6</accession>
<feature type="region of interest" description="Disordered" evidence="6">
    <location>
        <begin position="372"/>
        <end position="391"/>
    </location>
</feature>
<dbReference type="SMART" id="SM00249">
    <property type="entry name" value="PHD"/>
    <property type="match status" value="1"/>
</dbReference>
<dbReference type="GO" id="GO:0003714">
    <property type="term" value="F:transcription corepressor activity"/>
    <property type="evidence" value="ECO:0007669"/>
    <property type="project" value="InterPro"/>
</dbReference>
<keyword evidence="5" id="KW-0175">Coiled coil</keyword>
<evidence type="ECO:0000256" key="3">
    <source>
        <dbReference type="ARBA" id="ARBA00022833"/>
    </source>
</evidence>
<dbReference type="InterPro" id="IPR013083">
    <property type="entry name" value="Znf_RING/FYVE/PHD"/>
</dbReference>
<dbReference type="OrthoDB" id="336088at2759"/>
<dbReference type="PROSITE" id="PS01359">
    <property type="entry name" value="ZF_PHD_1"/>
    <property type="match status" value="1"/>
</dbReference>
<dbReference type="GO" id="GO:0005634">
    <property type="term" value="C:nucleus"/>
    <property type="evidence" value="ECO:0007669"/>
    <property type="project" value="TreeGrafter"/>
</dbReference>
<evidence type="ECO:0000256" key="6">
    <source>
        <dbReference type="SAM" id="MobiDB-lite"/>
    </source>
</evidence>
<dbReference type="Proteomes" id="UP000593567">
    <property type="component" value="Unassembled WGS sequence"/>
</dbReference>
<dbReference type="AlphaFoldDB" id="A0A7J7JZC6"/>
<organism evidence="9 10">
    <name type="scientific">Bugula neritina</name>
    <name type="common">Brown bryozoan</name>
    <name type="synonym">Sertularia neritina</name>
    <dbReference type="NCBI Taxonomy" id="10212"/>
    <lineage>
        <taxon>Eukaryota</taxon>
        <taxon>Metazoa</taxon>
        <taxon>Spiralia</taxon>
        <taxon>Lophotrochozoa</taxon>
        <taxon>Bryozoa</taxon>
        <taxon>Gymnolaemata</taxon>
        <taxon>Cheilostomatida</taxon>
        <taxon>Flustrina</taxon>
        <taxon>Buguloidea</taxon>
        <taxon>Bugulidae</taxon>
        <taxon>Bugula</taxon>
    </lineage>
</organism>
<feature type="region of interest" description="Disordered" evidence="6">
    <location>
        <begin position="687"/>
        <end position="719"/>
    </location>
</feature>
<feature type="compositionally biased region" description="Low complexity" evidence="6">
    <location>
        <begin position="710"/>
        <end position="719"/>
    </location>
</feature>
<reference evidence="9" key="1">
    <citation type="submission" date="2020-06" db="EMBL/GenBank/DDBJ databases">
        <title>Draft genome of Bugula neritina, a colonial animal packing powerful symbionts and potential medicines.</title>
        <authorList>
            <person name="Rayko M."/>
        </authorList>
    </citation>
    <scope>NUCLEOTIDE SEQUENCE [LARGE SCALE GENOMIC DNA]</scope>
    <source>
        <strain evidence="9">Kwan_BN1</strain>
    </source>
</reference>
<gene>
    <name evidence="9" type="ORF">EB796_010660</name>
</gene>
<dbReference type="SUPFAM" id="SSF57903">
    <property type="entry name" value="FYVE/PHD zinc finger"/>
    <property type="match status" value="1"/>
</dbReference>
<dbReference type="EMBL" id="VXIV02001643">
    <property type="protein sequence ID" value="KAF6031031.1"/>
    <property type="molecule type" value="Genomic_DNA"/>
</dbReference>
<evidence type="ECO:0000256" key="1">
    <source>
        <dbReference type="ARBA" id="ARBA00022723"/>
    </source>
</evidence>
<evidence type="ECO:0000313" key="10">
    <source>
        <dbReference type="Proteomes" id="UP000593567"/>
    </source>
</evidence>
<feature type="region of interest" description="Disordered" evidence="6">
    <location>
        <begin position="591"/>
        <end position="631"/>
    </location>
</feature>
<feature type="coiled-coil region" evidence="5">
    <location>
        <begin position="146"/>
        <end position="208"/>
    </location>
</feature>
<dbReference type="InterPro" id="IPR019786">
    <property type="entry name" value="Zinc_finger_PHD-type_CS"/>
</dbReference>
<proteinExistence type="predicted"/>
<evidence type="ECO:0000256" key="2">
    <source>
        <dbReference type="ARBA" id="ARBA00022771"/>
    </source>
</evidence>
<keyword evidence="3" id="KW-0862">Zinc</keyword>
<feature type="compositionally biased region" description="Low complexity" evidence="6">
    <location>
        <begin position="316"/>
        <end position="345"/>
    </location>
</feature>
<evidence type="ECO:0000256" key="4">
    <source>
        <dbReference type="PROSITE-ProRule" id="PRU00146"/>
    </source>
</evidence>
<feature type="compositionally biased region" description="Polar residues" evidence="6">
    <location>
        <begin position="436"/>
        <end position="449"/>
    </location>
</feature>
<keyword evidence="2 4" id="KW-0863">Zinc-finger</keyword>
<sequence length="830" mass="87826">MDFTAGIVLSWLVLLYFLFADMDRPKAIVFCPTTQGSSQSSLLSPALTYQKGFYTVRTSSGTSSPLIVATTLSQSSTTLPQSATTSVLSASVGRNVLIKLPDSASTTVSTISTATMTTASANSIISTQSNCNIRSILADTPLPADIKSLRQELARVQSELKMCMHAHHMHDHRAKLVGRIYHCSPDELEISKKESKNLEEIIVRLNAKQDELISVMRTRLLGSLPPSATRPIHPKGMKRPRTSCNLPTVTTASIQPSSPSVTSQTDVAKATQFSSPSCTSSSSAEKDLVSFAKPVSHVTSEAAPTLPKVLSVEPQSSAPVTSATSASTSVTSSTSASAPVTSSTSASALVTSSTSASALVTSSTSASALVTSSTSASAPVTSSTSASTPVTSATSASAPVIAAPSSAQQPPLGALPASTDAAVAVSESLSAQFSLQNVPCQPSSPTETQGPLGDPPLVNCQTSADSGESMCTAAEPMDYEVEHITSVCAAKPSPSKPHLFHKPVSISPLFYSTKNNLYSSVSSSHAAAVRRLTARQQPPDEETQEMMDFMLGLGLVPANIHSQLASRRAERRKFARARFDEMIDFNNRKPNDFLRSLTNPSKRPRRSTRSSPVPPIKRCRKERTRGGKVALSDDGGALHEDLCAVCEGAGELVMCDTCVLVYHLNCLRLRAVPDGKWSCPKCVELSKSPPRKRKATPTSLAVATSSSKNSTTALPSSASSSVVPAAGSAAAPVTTVHVAPALSDKQSVIGTVHQFVQQKSLKDDEHQQLLQRNTELINKSAEIQEELDRINSLATKMIQEKEVLVSDAAKASSLLNNMINIVKQLRRLSK</sequence>
<evidence type="ECO:0000256" key="5">
    <source>
        <dbReference type="SAM" id="Coils"/>
    </source>
</evidence>
<dbReference type="InterPro" id="IPR042163">
    <property type="entry name" value="PHF12"/>
</dbReference>
<feature type="domain" description="PHD-type" evidence="8">
    <location>
        <begin position="640"/>
        <end position="685"/>
    </location>
</feature>
<keyword evidence="7" id="KW-0732">Signal</keyword>
<feature type="chain" id="PRO_5029603069" evidence="7">
    <location>
        <begin position="21"/>
        <end position="830"/>
    </location>
</feature>